<protein>
    <submittedName>
        <fullName evidence="1">Uncharacterized protein</fullName>
    </submittedName>
</protein>
<accession>A0A1S8WTR8</accession>
<dbReference type="EMBL" id="KV894837">
    <property type="protein sequence ID" value="OON17837.1"/>
    <property type="molecule type" value="Genomic_DNA"/>
</dbReference>
<evidence type="ECO:0000313" key="2">
    <source>
        <dbReference type="Proteomes" id="UP000243686"/>
    </source>
</evidence>
<organism evidence="1 2">
    <name type="scientific">Opisthorchis viverrini</name>
    <name type="common">Southeast Asian liver fluke</name>
    <dbReference type="NCBI Taxonomy" id="6198"/>
    <lineage>
        <taxon>Eukaryota</taxon>
        <taxon>Metazoa</taxon>
        <taxon>Spiralia</taxon>
        <taxon>Lophotrochozoa</taxon>
        <taxon>Platyhelminthes</taxon>
        <taxon>Trematoda</taxon>
        <taxon>Digenea</taxon>
        <taxon>Opisthorchiida</taxon>
        <taxon>Opisthorchiata</taxon>
        <taxon>Opisthorchiidae</taxon>
        <taxon>Opisthorchis</taxon>
    </lineage>
</organism>
<evidence type="ECO:0000313" key="1">
    <source>
        <dbReference type="EMBL" id="OON17837.1"/>
    </source>
</evidence>
<reference evidence="1 2" key="1">
    <citation type="submission" date="2015-03" db="EMBL/GenBank/DDBJ databases">
        <title>Draft genome of the nematode, Opisthorchis viverrini.</title>
        <authorList>
            <person name="Mitreva M."/>
        </authorList>
    </citation>
    <scope>NUCLEOTIDE SEQUENCE [LARGE SCALE GENOMIC DNA]</scope>
    <source>
        <strain evidence="1">Khon Kaen</strain>
    </source>
</reference>
<name>A0A1S8WTR8_OPIVI</name>
<sequence>MDDALAVPINSEEDDNRPDYCYTGCAPVTEDEEVTSQEDNHRSVCGSLGCAPLTTCEQTVPPTMGGWRARRSISGNDAYGCYPLPDSFYTVPQIREVSSLEKAFRNLAQQLFSLCVCYMTATYGLHHTNFEFCPAIPTYKAVFSRFTYWCLPSEYILRTQHMPLSAGGCAEMTNSTKMGKGAAYLLHMDAMKHSRMFSEYSASTISSTLAH</sequence>
<gene>
    <name evidence="1" type="ORF">X801_06319</name>
</gene>
<keyword evidence="2" id="KW-1185">Reference proteome</keyword>
<proteinExistence type="predicted"/>
<dbReference type="Proteomes" id="UP000243686">
    <property type="component" value="Unassembled WGS sequence"/>
</dbReference>
<dbReference type="AlphaFoldDB" id="A0A1S8WTR8"/>